<dbReference type="KEGG" id="dtx:ATSB10_38120"/>
<dbReference type="Proteomes" id="UP000077255">
    <property type="component" value="Chromosome"/>
</dbReference>
<reference evidence="4 5" key="1">
    <citation type="submission" date="2016-02" db="EMBL/GenBank/DDBJ databases">
        <title>Complete genome sequencing and analysis of ATSB10, Dyella thiooxydans isolated from rhizosphere soil of sunflower (Helianthus annuus L.).</title>
        <authorList>
            <person name="Lee Y."/>
            <person name="Hwangbo K."/>
            <person name="Chung H."/>
            <person name="Yoo J."/>
            <person name="Kim K.Y."/>
            <person name="Sa T.M."/>
            <person name="Um Y."/>
            <person name="Madhaiyan M."/>
        </authorList>
    </citation>
    <scope>NUCLEOTIDE SEQUENCE [LARGE SCALE GENOMIC DNA]</scope>
    <source>
        <strain evidence="4 5">ATSB10</strain>
    </source>
</reference>
<dbReference type="InterPro" id="IPR027385">
    <property type="entry name" value="Beta-barrel_OMP"/>
</dbReference>
<dbReference type="OrthoDB" id="5735897at2"/>
<dbReference type="EMBL" id="CP014841">
    <property type="protein sequence ID" value="AND71266.1"/>
    <property type="molecule type" value="Genomic_DNA"/>
</dbReference>
<dbReference type="PATRIC" id="fig|445710.3.peg.3808"/>
<feature type="chain" id="PRO_5007818724" description="Outer membrane protein beta-barrel domain-containing protein" evidence="2">
    <location>
        <begin position="22"/>
        <end position="201"/>
    </location>
</feature>
<dbReference type="SUPFAM" id="SSF56925">
    <property type="entry name" value="OMPA-like"/>
    <property type="match status" value="1"/>
</dbReference>
<dbReference type="Pfam" id="PF13505">
    <property type="entry name" value="OMP_b-brl"/>
    <property type="match status" value="1"/>
</dbReference>
<name>A0A160N560_9GAMM</name>
<gene>
    <name evidence="4" type="ORF">ATSB10_38120</name>
</gene>
<evidence type="ECO:0000313" key="4">
    <source>
        <dbReference type="EMBL" id="AND71266.1"/>
    </source>
</evidence>
<protein>
    <recommendedName>
        <fullName evidence="3">Outer membrane protein beta-barrel domain-containing protein</fullName>
    </recommendedName>
</protein>
<feature type="domain" description="Outer membrane protein beta-barrel" evidence="3">
    <location>
        <begin position="6"/>
        <end position="185"/>
    </location>
</feature>
<evidence type="ECO:0000256" key="1">
    <source>
        <dbReference type="ARBA" id="ARBA00022729"/>
    </source>
</evidence>
<dbReference type="Gene3D" id="2.40.160.20">
    <property type="match status" value="1"/>
</dbReference>
<feature type="signal peptide" evidence="2">
    <location>
        <begin position="1"/>
        <end position="21"/>
    </location>
</feature>
<accession>A0A160N560</accession>
<organism evidence="4 5">
    <name type="scientific">Dyella thiooxydans</name>
    <dbReference type="NCBI Taxonomy" id="445710"/>
    <lineage>
        <taxon>Bacteria</taxon>
        <taxon>Pseudomonadati</taxon>
        <taxon>Pseudomonadota</taxon>
        <taxon>Gammaproteobacteria</taxon>
        <taxon>Lysobacterales</taxon>
        <taxon>Rhodanobacteraceae</taxon>
        <taxon>Dyella</taxon>
    </lineage>
</organism>
<evidence type="ECO:0000256" key="2">
    <source>
        <dbReference type="SAM" id="SignalP"/>
    </source>
</evidence>
<dbReference type="RefSeq" id="WP_063674186.1">
    <property type="nucleotide sequence ID" value="NZ_CP014841.1"/>
</dbReference>
<dbReference type="AlphaFoldDB" id="A0A160N560"/>
<keyword evidence="1 2" id="KW-0732">Signal</keyword>
<proteinExistence type="predicted"/>
<sequence length="201" mass="21541">MSRKLAAACLAALMLSSVVHAEGNVYFVNGALGASDGHLDGSYRYGDRLRGTDAAGAVRVGVMWQDPVDRGIEVGYVDLGQVSDRYVVFPSNVRNEARTRGMLLGGNFTYRFDAPWYLSMRGGWLHAWTDLRTRVDGPYGVAPSASASGDGFYVGVGGGCDISERLSVGLHYDLYHVRASGGGADLGGDIGTAMVQLEYRY</sequence>
<evidence type="ECO:0000259" key="3">
    <source>
        <dbReference type="Pfam" id="PF13505"/>
    </source>
</evidence>
<keyword evidence="5" id="KW-1185">Reference proteome</keyword>
<dbReference type="InterPro" id="IPR011250">
    <property type="entry name" value="OMP/PagP_B-barrel"/>
</dbReference>
<evidence type="ECO:0000313" key="5">
    <source>
        <dbReference type="Proteomes" id="UP000077255"/>
    </source>
</evidence>